<accession>A0A8J6F6P6</accession>
<evidence type="ECO:0000313" key="1">
    <source>
        <dbReference type="EMBL" id="KAG9481708.1"/>
    </source>
</evidence>
<comment type="caution">
    <text evidence="1">The sequence shown here is derived from an EMBL/GenBank/DDBJ whole genome shotgun (WGS) entry which is preliminary data.</text>
</comment>
<dbReference type="Proteomes" id="UP000770717">
    <property type="component" value="Unassembled WGS sequence"/>
</dbReference>
<organism evidence="1 2">
    <name type="scientific">Eleutherodactylus coqui</name>
    <name type="common">Puerto Rican coqui</name>
    <dbReference type="NCBI Taxonomy" id="57060"/>
    <lineage>
        <taxon>Eukaryota</taxon>
        <taxon>Metazoa</taxon>
        <taxon>Chordata</taxon>
        <taxon>Craniata</taxon>
        <taxon>Vertebrata</taxon>
        <taxon>Euteleostomi</taxon>
        <taxon>Amphibia</taxon>
        <taxon>Batrachia</taxon>
        <taxon>Anura</taxon>
        <taxon>Neobatrachia</taxon>
        <taxon>Hyloidea</taxon>
        <taxon>Eleutherodactylidae</taxon>
        <taxon>Eleutherodactylinae</taxon>
        <taxon>Eleutherodactylus</taxon>
        <taxon>Eleutherodactylus</taxon>
    </lineage>
</organism>
<evidence type="ECO:0000313" key="2">
    <source>
        <dbReference type="Proteomes" id="UP000770717"/>
    </source>
</evidence>
<keyword evidence="2" id="KW-1185">Reference proteome</keyword>
<proteinExistence type="predicted"/>
<protein>
    <submittedName>
        <fullName evidence="1">Uncharacterized protein</fullName>
    </submittedName>
</protein>
<gene>
    <name evidence="1" type="ORF">GDO78_010770</name>
</gene>
<dbReference type="EMBL" id="WNTK01000006">
    <property type="protein sequence ID" value="KAG9481708.1"/>
    <property type="molecule type" value="Genomic_DNA"/>
</dbReference>
<name>A0A8J6F6P6_ELECQ</name>
<sequence length="94" mass="10703">MRRLPQHLQMPTQVYMLALMNCLTQPSEASKLHAISDAWPNARHSRASAAMGQAQHCPSYRQQFTPPHLQQAAVIPQRLLPNGPQFEQFSPREM</sequence>
<reference evidence="1" key="1">
    <citation type="thesis" date="2020" institute="ProQuest LLC" country="789 East Eisenhower Parkway, Ann Arbor, MI, USA">
        <title>Comparative Genomics and Chromosome Evolution.</title>
        <authorList>
            <person name="Mudd A.B."/>
        </authorList>
    </citation>
    <scope>NUCLEOTIDE SEQUENCE</scope>
    <source>
        <strain evidence="1">HN-11 Male</strain>
        <tissue evidence="1">Kidney and liver</tissue>
    </source>
</reference>
<dbReference type="AlphaFoldDB" id="A0A8J6F6P6"/>